<evidence type="ECO:0000313" key="3">
    <source>
        <dbReference type="Proteomes" id="UP000193450"/>
    </source>
</evidence>
<name>A0A1X9N8W3_9GAMM</name>
<feature type="transmembrane region" description="Helical" evidence="1">
    <location>
        <begin position="12"/>
        <end position="31"/>
    </location>
</feature>
<dbReference type="RefSeq" id="WP_085757635.1">
    <property type="nucleotide sequence ID" value="NZ_CP019343.1"/>
</dbReference>
<keyword evidence="3" id="KW-1185">Reference proteome</keyword>
<sequence length="101" mass="11970">MFRKGDMFGHPNFLFGLVVFVPVFAVFRLFTDSSDSFFMLVMNFTDNFYLIFFLVSIPFLVFSYFENKYIWSRWITMSGPYDFMNISFGFGLGILSRFYVG</sequence>
<protein>
    <submittedName>
        <fullName evidence="2">Uncharacterized protein</fullName>
    </submittedName>
</protein>
<proteinExistence type="predicted"/>
<keyword evidence="1" id="KW-1133">Transmembrane helix</keyword>
<accession>A0A1X9N8W3</accession>
<feature type="transmembrane region" description="Helical" evidence="1">
    <location>
        <begin position="37"/>
        <end position="62"/>
    </location>
</feature>
<feature type="transmembrane region" description="Helical" evidence="1">
    <location>
        <begin position="83"/>
        <end position="100"/>
    </location>
</feature>
<evidence type="ECO:0000256" key="1">
    <source>
        <dbReference type="SAM" id="Phobius"/>
    </source>
</evidence>
<reference evidence="2 3" key="1">
    <citation type="submission" date="2016-11" db="EMBL/GenBank/DDBJ databases">
        <title>Trade-off between light-utilization and light-protection in marine flavobacteria.</title>
        <authorList>
            <person name="Kumagai Y."/>
        </authorList>
    </citation>
    <scope>NUCLEOTIDE SEQUENCE [LARGE SCALE GENOMIC DNA]</scope>
    <source>
        <strain evidence="2 3">NBRC 107125</strain>
    </source>
</reference>
<dbReference type="EMBL" id="CP019343">
    <property type="protein sequence ID" value="ARN73524.1"/>
    <property type="molecule type" value="Genomic_DNA"/>
</dbReference>
<organism evidence="2 3">
    <name type="scientific">Oceanicoccus sagamiensis</name>
    <dbReference type="NCBI Taxonomy" id="716816"/>
    <lineage>
        <taxon>Bacteria</taxon>
        <taxon>Pseudomonadati</taxon>
        <taxon>Pseudomonadota</taxon>
        <taxon>Gammaproteobacteria</taxon>
        <taxon>Cellvibrionales</taxon>
        <taxon>Spongiibacteraceae</taxon>
        <taxon>Oceanicoccus</taxon>
    </lineage>
</organism>
<gene>
    <name evidence="2" type="ORF">BST96_04955</name>
</gene>
<dbReference type="Proteomes" id="UP000193450">
    <property type="component" value="Chromosome"/>
</dbReference>
<keyword evidence="1" id="KW-0472">Membrane</keyword>
<keyword evidence="1" id="KW-0812">Transmembrane</keyword>
<dbReference type="KEGG" id="osg:BST96_04955"/>
<dbReference type="AlphaFoldDB" id="A0A1X9N8W3"/>
<evidence type="ECO:0000313" key="2">
    <source>
        <dbReference type="EMBL" id="ARN73524.1"/>
    </source>
</evidence>